<dbReference type="Proteomes" id="UP000031668">
    <property type="component" value="Unassembled WGS sequence"/>
</dbReference>
<name>A0A0C2JX01_THEKT</name>
<evidence type="ECO:0000313" key="1">
    <source>
        <dbReference type="EMBL" id="KII73993.1"/>
    </source>
</evidence>
<proteinExistence type="predicted"/>
<protein>
    <submittedName>
        <fullName evidence="1">Uncharacterized protein</fullName>
    </submittedName>
</protein>
<organism evidence="1 2">
    <name type="scientific">Thelohanellus kitauei</name>
    <name type="common">Myxosporean</name>
    <dbReference type="NCBI Taxonomy" id="669202"/>
    <lineage>
        <taxon>Eukaryota</taxon>
        <taxon>Metazoa</taxon>
        <taxon>Cnidaria</taxon>
        <taxon>Myxozoa</taxon>
        <taxon>Myxosporea</taxon>
        <taxon>Bivalvulida</taxon>
        <taxon>Platysporina</taxon>
        <taxon>Myxobolidae</taxon>
        <taxon>Thelohanellus</taxon>
    </lineage>
</organism>
<comment type="caution">
    <text evidence="1">The sequence shown here is derived from an EMBL/GenBank/DDBJ whole genome shotgun (WGS) entry which is preliminary data.</text>
</comment>
<gene>
    <name evidence="1" type="ORF">RF11_00081</name>
</gene>
<reference evidence="1 2" key="1">
    <citation type="journal article" date="2014" name="Genome Biol. Evol.">
        <title>The genome of the myxosporean Thelohanellus kitauei shows adaptations to nutrient acquisition within its fish host.</title>
        <authorList>
            <person name="Yang Y."/>
            <person name="Xiong J."/>
            <person name="Zhou Z."/>
            <person name="Huo F."/>
            <person name="Miao W."/>
            <person name="Ran C."/>
            <person name="Liu Y."/>
            <person name="Zhang J."/>
            <person name="Feng J."/>
            <person name="Wang M."/>
            <person name="Wang M."/>
            <person name="Wang L."/>
            <person name="Yao B."/>
        </authorList>
    </citation>
    <scope>NUCLEOTIDE SEQUENCE [LARGE SCALE GENOMIC DNA]</scope>
    <source>
        <strain evidence="1">Wuqing</strain>
    </source>
</reference>
<keyword evidence="2" id="KW-1185">Reference proteome</keyword>
<sequence>MSTEDQNNKTRLHQFTFENFKPKDWKLENNFLTLIWTGKSSVSSREKHEDVIAGHFNQEGLQKTSIEDIKLFVRSSFTTKTSFLMASFEFHGRERFEDESYSYYVLQLIQEKDNYSGLVRQLISIRMVKKRHVRHRNITVFGEKKPVVN</sequence>
<dbReference type="EMBL" id="JWZT01000572">
    <property type="protein sequence ID" value="KII73993.1"/>
    <property type="molecule type" value="Genomic_DNA"/>
</dbReference>
<evidence type="ECO:0000313" key="2">
    <source>
        <dbReference type="Proteomes" id="UP000031668"/>
    </source>
</evidence>
<accession>A0A0C2JX01</accession>
<dbReference type="AlphaFoldDB" id="A0A0C2JX01"/>